<dbReference type="GO" id="GO:0045892">
    <property type="term" value="P:negative regulation of DNA-templated transcription"/>
    <property type="evidence" value="ECO:0007669"/>
    <property type="project" value="InterPro"/>
</dbReference>
<keyword evidence="3" id="KW-0678">Repressor</keyword>
<feature type="domain" description="Anti-sigma-28 factor FlgM C-terminal" evidence="10">
    <location>
        <begin position="37"/>
        <end position="91"/>
    </location>
</feature>
<keyword evidence="4" id="KW-1005">Bacterial flagellum biogenesis</keyword>
<dbReference type="GO" id="GO:0044781">
    <property type="term" value="P:bacterial-type flagellum organization"/>
    <property type="evidence" value="ECO:0007669"/>
    <property type="project" value="UniProtKB-KW"/>
</dbReference>
<dbReference type="InterPro" id="IPR031316">
    <property type="entry name" value="FlgM_C"/>
</dbReference>
<evidence type="ECO:0000313" key="11">
    <source>
        <dbReference type="EMBL" id="KAA0258763.1"/>
    </source>
</evidence>
<keyword evidence="11" id="KW-0969">Cilium</keyword>
<keyword evidence="6" id="KW-0804">Transcription</keyword>
<keyword evidence="11" id="KW-0282">Flagellum</keyword>
<evidence type="ECO:0000256" key="9">
    <source>
        <dbReference type="SAM" id="Coils"/>
    </source>
</evidence>
<evidence type="ECO:0000313" key="12">
    <source>
        <dbReference type="Proteomes" id="UP000322876"/>
    </source>
</evidence>
<comment type="function">
    <text evidence="7">Responsible for the coupling of flagellin expression to flagellar assembly by preventing expression of the flagellin genes when a component of the middle class of proteins is defective. It negatively regulates flagellar genes by inhibiting the activity of FliA by directly binding to FliA.</text>
</comment>
<dbReference type="InterPro" id="IPR035890">
    <property type="entry name" value="Anti-sigma-28_factor_FlgM_sf"/>
</dbReference>
<evidence type="ECO:0000256" key="6">
    <source>
        <dbReference type="ARBA" id="ARBA00023163"/>
    </source>
</evidence>
<evidence type="ECO:0000256" key="4">
    <source>
        <dbReference type="ARBA" id="ARBA00022795"/>
    </source>
</evidence>
<evidence type="ECO:0000256" key="8">
    <source>
        <dbReference type="ARBA" id="ARBA00030117"/>
    </source>
</evidence>
<evidence type="ECO:0000256" key="2">
    <source>
        <dbReference type="ARBA" id="ARBA00017823"/>
    </source>
</evidence>
<organism evidence="11 12">
    <name type="scientific">Deferribacter autotrophicus</name>
    <dbReference type="NCBI Taxonomy" id="500465"/>
    <lineage>
        <taxon>Bacteria</taxon>
        <taxon>Pseudomonadati</taxon>
        <taxon>Deferribacterota</taxon>
        <taxon>Deferribacteres</taxon>
        <taxon>Deferribacterales</taxon>
        <taxon>Deferribacteraceae</taxon>
        <taxon>Deferribacter</taxon>
    </lineage>
</organism>
<dbReference type="InterPro" id="IPR007412">
    <property type="entry name" value="FlgM"/>
</dbReference>
<feature type="coiled-coil region" evidence="9">
    <location>
        <begin position="34"/>
        <end position="61"/>
    </location>
</feature>
<dbReference type="SUPFAM" id="SSF101498">
    <property type="entry name" value="Anti-sigma factor FlgM"/>
    <property type="match status" value="1"/>
</dbReference>
<dbReference type="Pfam" id="PF04316">
    <property type="entry name" value="FlgM"/>
    <property type="match status" value="1"/>
</dbReference>
<keyword evidence="9" id="KW-0175">Coiled coil</keyword>
<evidence type="ECO:0000256" key="3">
    <source>
        <dbReference type="ARBA" id="ARBA00022491"/>
    </source>
</evidence>
<reference evidence="11 12" key="1">
    <citation type="submission" date="2019-06" db="EMBL/GenBank/DDBJ databases">
        <title>Genomic insights into carbon and energy metabolism of Deferribacter autotrophicus revealed new metabolic traits in the phylum Deferribacteres.</title>
        <authorList>
            <person name="Slobodkin A.I."/>
            <person name="Slobodkina G.B."/>
            <person name="Allioux M."/>
            <person name="Alain K."/>
            <person name="Jebbar M."/>
            <person name="Shadrin V."/>
            <person name="Kublanov I.V."/>
            <person name="Toshchakov S.V."/>
            <person name="Bonch-Osmolovskaya E.A."/>
        </authorList>
    </citation>
    <scope>NUCLEOTIDE SEQUENCE [LARGE SCALE GENOMIC DNA]</scope>
    <source>
        <strain evidence="11 12">SL50</strain>
    </source>
</reference>
<accession>A0A5A8F5N7</accession>
<name>A0A5A8F5N7_9BACT</name>
<evidence type="ECO:0000256" key="1">
    <source>
        <dbReference type="ARBA" id="ARBA00005322"/>
    </source>
</evidence>
<dbReference type="Proteomes" id="UP000322876">
    <property type="component" value="Unassembled WGS sequence"/>
</dbReference>
<gene>
    <name evidence="11" type="primary">flgM</name>
    <name evidence="11" type="ORF">FHQ18_02115</name>
</gene>
<dbReference type="AlphaFoldDB" id="A0A5A8F5N7"/>
<keyword evidence="12" id="KW-1185">Reference proteome</keyword>
<evidence type="ECO:0000259" key="10">
    <source>
        <dbReference type="Pfam" id="PF04316"/>
    </source>
</evidence>
<evidence type="ECO:0000256" key="7">
    <source>
        <dbReference type="ARBA" id="ARBA00024739"/>
    </source>
</evidence>
<dbReference type="EMBL" id="VFJB01000003">
    <property type="protein sequence ID" value="KAA0258763.1"/>
    <property type="molecule type" value="Genomic_DNA"/>
</dbReference>
<dbReference type="RefSeq" id="WP_149265523.1">
    <property type="nucleotide sequence ID" value="NZ_VFJB01000003.1"/>
</dbReference>
<protein>
    <recommendedName>
        <fullName evidence="2">Negative regulator of flagellin synthesis</fullName>
    </recommendedName>
    <alternativeName>
        <fullName evidence="8">Anti-sigma-28 factor</fullName>
    </alternativeName>
</protein>
<dbReference type="OrthoDB" id="9797114at2"/>
<keyword evidence="5" id="KW-0805">Transcription regulation</keyword>
<dbReference type="NCBIfam" id="TIGR03824">
    <property type="entry name" value="FlgM_jcvi"/>
    <property type="match status" value="1"/>
</dbReference>
<proteinExistence type="inferred from homology"/>
<comment type="similarity">
    <text evidence="1">Belongs to the FlgM family.</text>
</comment>
<keyword evidence="11" id="KW-0966">Cell projection</keyword>
<comment type="caution">
    <text evidence="11">The sequence shown here is derived from an EMBL/GenBank/DDBJ whole genome shotgun (WGS) entry which is preliminary data.</text>
</comment>
<sequence length="98" mass="11400">MRIEDKVRLGYESLARLDKQKELEKKDRDSVQLKKQDRVEISRAKKEVDTLKIKLKNASDVRIEKVKNIKEQIESGTYDISGKKVAEKIVNLAIDNLF</sequence>
<evidence type="ECO:0000256" key="5">
    <source>
        <dbReference type="ARBA" id="ARBA00023015"/>
    </source>
</evidence>